<feature type="compositionally biased region" description="Low complexity" evidence="1">
    <location>
        <begin position="325"/>
        <end position="353"/>
    </location>
</feature>
<organism evidence="3 4">
    <name type="scientific">Brevibacterium celere</name>
    <dbReference type="NCBI Taxonomy" id="225845"/>
    <lineage>
        <taxon>Bacteria</taxon>
        <taxon>Bacillati</taxon>
        <taxon>Actinomycetota</taxon>
        <taxon>Actinomycetes</taxon>
        <taxon>Micrococcales</taxon>
        <taxon>Brevibacteriaceae</taxon>
        <taxon>Brevibacterium</taxon>
    </lineage>
</organism>
<feature type="transmembrane region" description="Helical" evidence="2">
    <location>
        <begin position="432"/>
        <end position="455"/>
    </location>
</feature>
<evidence type="ECO:0000256" key="1">
    <source>
        <dbReference type="SAM" id="MobiDB-lite"/>
    </source>
</evidence>
<feature type="compositionally biased region" description="Low complexity" evidence="1">
    <location>
        <begin position="241"/>
        <end position="288"/>
    </location>
</feature>
<dbReference type="Proteomes" id="UP000253509">
    <property type="component" value="Unassembled WGS sequence"/>
</dbReference>
<dbReference type="EMBL" id="QNSB01000005">
    <property type="protein sequence ID" value="RBP71428.1"/>
    <property type="molecule type" value="Genomic_DNA"/>
</dbReference>
<dbReference type="RefSeq" id="WP_113903953.1">
    <property type="nucleotide sequence ID" value="NZ_QNSB01000005.1"/>
</dbReference>
<keyword evidence="4" id="KW-1185">Reference proteome</keyword>
<feature type="region of interest" description="Disordered" evidence="1">
    <location>
        <begin position="1"/>
        <end position="408"/>
    </location>
</feature>
<feature type="compositionally biased region" description="Pro residues" evidence="1">
    <location>
        <begin position="47"/>
        <end position="57"/>
    </location>
</feature>
<keyword evidence="2" id="KW-0472">Membrane</keyword>
<protein>
    <submittedName>
        <fullName evidence="3">Uncharacterized protein</fullName>
    </submittedName>
</protein>
<feature type="compositionally biased region" description="Basic and acidic residues" evidence="1">
    <location>
        <begin position="1"/>
        <end position="19"/>
    </location>
</feature>
<feature type="compositionally biased region" description="Basic and acidic residues" evidence="1">
    <location>
        <begin position="121"/>
        <end position="139"/>
    </location>
</feature>
<evidence type="ECO:0000313" key="4">
    <source>
        <dbReference type="Proteomes" id="UP000253509"/>
    </source>
</evidence>
<keyword evidence="2" id="KW-1133">Transmembrane helix</keyword>
<dbReference type="AlphaFoldDB" id="A0A366IKZ8"/>
<evidence type="ECO:0000256" key="2">
    <source>
        <dbReference type="SAM" id="Phobius"/>
    </source>
</evidence>
<keyword evidence="2" id="KW-0812">Transmembrane</keyword>
<accession>A0A366IKZ8</accession>
<proteinExistence type="predicted"/>
<gene>
    <name evidence="3" type="ORF">DFO65_10526</name>
</gene>
<reference evidence="3 4" key="1">
    <citation type="submission" date="2018-06" db="EMBL/GenBank/DDBJ databases">
        <title>Freshwater and sediment microbial communities from various areas in North America, analyzing microbe dynamics in response to fracking.</title>
        <authorList>
            <person name="Lamendella R."/>
        </authorList>
    </citation>
    <scope>NUCLEOTIDE SEQUENCE [LARGE SCALE GENOMIC DNA]</scope>
    <source>
        <strain evidence="3 4">3b_TX</strain>
    </source>
</reference>
<sequence>MAEEHFTSRRARREAERLAAEQAFEARSTPDQPNDSGVSRGELLTPAEPPAAPPETPVPAGDDSGEPAGRETTPETDGSQSAEDWADPTSRIDPSPAEHTVHPRGPLASDHPQETRPPVSAEDRLDPRRAPLPHFETRAERKRYLREHGLSMQGDLSTGAIPVIAGPEEHSAESAPEETGQGGEGTTPESFDTAGFGGASDEVAARDFEAPVTPDSAPRPSPVESRPAAAGDAGSTPEKPAVPAASEAPAAADSPAAAETAPAETAAPHAAAPDAAAPDAAAAADSGPAPRPRRMPIVAPPTTAGVRVVTAASAKVPDPEATGRSTAAAGGPRTSGTGTAPGTATGAAAAPESGADDSSGTTADALSGDEAARAMAANPETRPMDAVPEAWALPNPDYEDEETENPPGTRVRAAAVTGNDGRILVGEEPSKVPYIVLGVAALVAIGLIVVALVMLL</sequence>
<name>A0A366IKZ8_9MICO</name>
<comment type="caution">
    <text evidence="3">The sequence shown here is derived from an EMBL/GenBank/DDBJ whole genome shotgun (WGS) entry which is preliminary data.</text>
</comment>
<evidence type="ECO:0000313" key="3">
    <source>
        <dbReference type="EMBL" id="RBP71428.1"/>
    </source>
</evidence>